<evidence type="ECO:0000259" key="1">
    <source>
        <dbReference type="PROSITE" id="PS50930"/>
    </source>
</evidence>
<dbReference type="PANTHER" id="PTHR37299:SF4">
    <property type="entry name" value="TRANSCRIPTIONAL REGULATOR"/>
    <property type="match status" value="1"/>
</dbReference>
<dbReference type="SMART" id="SM00850">
    <property type="entry name" value="LytTR"/>
    <property type="match status" value="1"/>
</dbReference>
<proteinExistence type="predicted"/>
<dbReference type="EMBL" id="CYXZ01000043">
    <property type="protein sequence ID" value="CUN31262.1"/>
    <property type="molecule type" value="Genomic_DNA"/>
</dbReference>
<reference evidence="2 3" key="1">
    <citation type="submission" date="2015-09" db="EMBL/GenBank/DDBJ databases">
        <authorList>
            <consortium name="Pathogen Informatics"/>
        </authorList>
    </citation>
    <scope>NUCLEOTIDE SEQUENCE [LARGE SCALE GENOMIC DNA]</scope>
    <source>
        <strain evidence="2 3">2789STDY5834960</strain>
    </source>
</reference>
<dbReference type="GO" id="GO:0000156">
    <property type="term" value="F:phosphorelay response regulator activity"/>
    <property type="evidence" value="ECO:0007669"/>
    <property type="project" value="InterPro"/>
</dbReference>
<dbReference type="InterPro" id="IPR007492">
    <property type="entry name" value="LytTR_DNA-bd_dom"/>
</dbReference>
<protein>
    <submittedName>
        <fullName evidence="2">Two-component response regulator</fullName>
    </submittedName>
</protein>
<dbReference type="Pfam" id="PF04397">
    <property type="entry name" value="LytTR"/>
    <property type="match status" value="1"/>
</dbReference>
<dbReference type="PaxDb" id="166486-ERS852572_03630"/>
<evidence type="ECO:0000313" key="3">
    <source>
        <dbReference type="Proteomes" id="UP000095350"/>
    </source>
</evidence>
<dbReference type="InterPro" id="IPR046947">
    <property type="entry name" value="LytR-like"/>
</dbReference>
<dbReference type="Proteomes" id="UP000095350">
    <property type="component" value="Unassembled WGS sequence"/>
</dbReference>
<feature type="domain" description="HTH LytTR-type" evidence="1">
    <location>
        <begin position="43"/>
        <end position="147"/>
    </location>
</feature>
<dbReference type="RefSeq" id="WP_055196013.1">
    <property type="nucleotide sequence ID" value="NZ_CABIYH010000043.1"/>
</dbReference>
<dbReference type="GO" id="GO:0003677">
    <property type="term" value="F:DNA binding"/>
    <property type="evidence" value="ECO:0007669"/>
    <property type="project" value="InterPro"/>
</dbReference>
<dbReference type="AlphaFoldDB" id="A0A173VVH1"/>
<accession>A0A173VVH1</accession>
<sequence length="152" mass="17580">MKIKIEMDEQAEEEVIIRCRGMTEQIAAIQRAVSEAAGAVQKIVLYKGNTEYYLPMNDILFFETADHGVAAHTGNDMYEAGYKLYELEEILPGFFMRVSKSTILNTSHIFFINRNLTASSVVAFENTHKKVYVSRYYYKPLISKLEERRLHQ</sequence>
<gene>
    <name evidence="2" type="ORF">ERS852572_03630</name>
</gene>
<dbReference type="PANTHER" id="PTHR37299">
    <property type="entry name" value="TRANSCRIPTIONAL REGULATOR-RELATED"/>
    <property type="match status" value="1"/>
</dbReference>
<dbReference type="Gene3D" id="2.40.50.1020">
    <property type="entry name" value="LytTr DNA-binding domain"/>
    <property type="match status" value="1"/>
</dbReference>
<dbReference type="PROSITE" id="PS50930">
    <property type="entry name" value="HTH_LYTTR"/>
    <property type="match status" value="1"/>
</dbReference>
<name>A0A173VVH1_9FIRM</name>
<evidence type="ECO:0000313" key="2">
    <source>
        <dbReference type="EMBL" id="CUN31262.1"/>
    </source>
</evidence>
<organism evidence="2 3">
    <name type="scientific">Roseburia intestinalis</name>
    <dbReference type="NCBI Taxonomy" id="166486"/>
    <lineage>
        <taxon>Bacteria</taxon>
        <taxon>Bacillati</taxon>
        <taxon>Bacillota</taxon>
        <taxon>Clostridia</taxon>
        <taxon>Lachnospirales</taxon>
        <taxon>Lachnospiraceae</taxon>
        <taxon>Roseburia</taxon>
    </lineage>
</organism>
<dbReference type="STRING" id="166486.ERS852572_03630"/>